<dbReference type="Pfam" id="PF09811">
    <property type="entry name" value="Yae1_N"/>
    <property type="match status" value="1"/>
</dbReference>
<keyword evidence="5" id="KW-1185">Reference proteome</keyword>
<dbReference type="AlphaFoldDB" id="A0A199UIQ3"/>
<dbReference type="RefSeq" id="XP_020111517.1">
    <property type="nucleotide sequence ID" value="XM_020255928.1"/>
</dbReference>
<feature type="domain" description="Essential protein Yae1 N-terminal" evidence="2">
    <location>
        <begin position="26"/>
        <end position="64"/>
    </location>
</feature>
<dbReference type="PANTHER" id="PTHR28532">
    <property type="entry name" value="GEO13458P1"/>
    <property type="match status" value="1"/>
</dbReference>
<dbReference type="RefSeq" id="XP_020111518.1">
    <property type="nucleotide sequence ID" value="XM_020255929.1"/>
</dbReference>
<reference evidence="6 7" key="2">
    <citation type="submission" date="2025-04" db="UniProtKB">
        <authorList>
            <consortium name="RefSeq"/>
        </authorList>
    </citation>
    <scope>IDENTIFICATION</scope>
    <source>
        <tissue evidence="6 7">Leaf</tissue>
    </source>
</reference>
<evidence type="ECO:0000313" key="6">
    <source>
        <dbReference type="RefSeq" id="XP_020111514.1"/>
    </source>
</evidence>
<evidence type="ECO:0000313" key="5">
    <source>
        <dbReference type="Proteomes" id="UP000515123"/>
    </source>
</evidence>
<comment type="similarity">
    <text evidence="1">Belongs to the LTO1 family.</text>
</comment>
<evidence type="ECO:0000259" key="2">
    <source>
        <dbReference type="Pfam" id="PF09811"/>
    </source>
</evidence>
<evidence type="ECO:0000313" key="11">
    <source>
        <dbReference type="RefSeq" id="XP_020111519.1"/>
    </source>
</evidence>
<dbReference type="EMBL" id="LSRQ01007653">
    <property type="protein sequence ID" value="OAY64772.1"/>
    <property type="molecule type" value="Genomic_DNA"/>
</dbReference>
<dbReference type="PANTHER" id="PTHR28532:SF1">
    <property type="entry name" value="ORAL CANCER OVEREXPRESSED 1"/>
    <property type="match status" value="1"/>
</dbReference>
<evidence type="ECO:0000313" key="9">
    <source>
        <dbReference type="RefSeq" id="XP_020111517.1"/>
    </source>
</evidence>
<evidence type="ECO:0000313" key="10">
    <source>
        <dbReference type="RefSeq" id="XP_020111518.1"/>
    </source>
</evidence>
<dbReference type="RefSeq" id="XP_020111519.1">
    <property type="nucleotide sequence ID" value="XM_020255930.1"/>
</dbReference>
<dbReference type="RefSeq" id="XP_020111514.1">
    <property type="nucleotide sequence ID" value="XM_020255925.1"/>
</dbReference>
<evidence type="ECO:0000313" key="4">
    <source>
        <dbReference type="Proteomes" id="UP000092600"/>
    </source>
</evidence>
<name>A0A199UIQ3_ANACO</name>
<evidence type="ECO:0000313" key="8">
    <source>
        <dbReference type="RefSeq" id="XP_020111516.1"/>
    </source>
</evidence>
<gene>
    <name evidence="6 7 8 9 10 11" type="primary">LOC109726379</name>
    <name evidence="3" type="ORF">ACMD2_20351</name>
</gene>
<proteinExistence type="inferred from homology"/>
<dbReference type="Proteomes" id="UP000515123">
    <property type="component" value="Linkage group 21"/>
</dbReference>
<evidence type="ECO:0000313" key="3">
    <source>
        <dbReference type="EMBL" id="OAY64772.1"/>
    </source>
</evidence>
<accession>A0A199UIQ3</accession>
<evidence type="ECO:0000256" key="1">
    <source>
        <dbReference type="ARBA" id="ARBA00038090"/>
    </source>
</evidence>
<dbReference type="InterPro" id="IPR052436">
    <property type="entry name" value="LTO1_adapter"/>
</dbReference>
<dbReference type="STRING" id="4615.A0A199UIQ3"/>
<organism evidence="3 4">
    <name type="scientific">Ananas comosus</name>
    <name type="common">Pineapple</name>
    <name type="synonym">Ananas ananas</name>
    <dbReference type="NCBI Taxonomy" id="4615"/>
    <lineage>
        <taxon>Eukaryota</taxon>
        <taxon>Viridiplantae</taxon>
        <taxon>Streptophyta</taxon>
        <taxon>Embryophyta</taxon>
        <taxon>Tracheophyta</taxon>
        <taxon>Spermatophyta</taxon>
        <taxon>Magnoliopsida</taxon>
        <taxon>Liliopsida</taxon>
        <taxon>Poales</taxon>
        <taxon>Bromeliaceae</taxon>
        <taxon>Bromelioideae</taxon>
        <taxon>Ananas</taxon>
    </lineage>
</organism>
<reference evidence="3 4" key="1">
    <citation type="journal article" date="2016" name="DNA Res.">
        <title>The draft genome of MD-2 pineapple using hybrid error correction of long reads.</title>
        <authorList>
            <person name="Redwan R.M."/>
            <person name="Saidin A."/>
            <person name="Kumar S.V."/>
        </authorList>
    </citation>
    <scope>NUCLEOTIDE SEQUENCE [LARGE SCALE GENOMIC DNA]</scope>
    <source>
        <strain evidence="4">cv. MD2</strain>
        <tissue evidence="3">Leaf</tissue>
    </source>
</reference>
<evidence type="ECO:0000313" key="7">
    <source>
        <dbReference type="RefSeq" id="XP_020111515.1"/>
    </source>
</evidence>
<dbReference type="Proteomes" id="UP000092600">
    <property type="component" value="Unassembled WGS sequence"/>
</dbReference>
<dbReference type="GeneID" id="109726379"/>
<dbReference type="RefSeq" id="XP_020111516.1">
    <property type="nucleotide sequence ID" value="XM_020255927.1"/>
</dbReference>
<dbReference type="InterPro" id="IPR019191">
    <property type="entry name" value="Essential_protein_Yae1_N"/>
</dbReference>
<dbReference type="OrthoDB" id="48036at2759"/>
<sequence length="144" mass="16185">MEPKPKDLNDFLESSVLLEEAQYQEGFRDGCNDGLVSGKEEGREVGLKMGFQVGEELGFYRGCVDVLNSVIQIDPSAFSSRVRKNIEQLGALVNGYPLLEPENERVQEIMENMRLKFRVVSANLGVRLEHEGYRSSSGKEVEDL</sequence>
<protein>
    <submittedName>
        <fullName evidence="3 6 7">Oral cancer-overexpressed protein</fullName>
    </submittedName>
</protein>
<dbReference type="Gramene" id="Aco008073.1.mrna1">
    <property type="protein sequence ID" value="Aco008073.1.mrna1.cds1"/>
    <property type="gene ID" value="Aco008073.1.path1"/>
</dbReference>
<dbReference type="RefSeq" id="XP_020111515.1">
    <property type="nucleotide sequence ID" value="XM_020255926.1"/>
</dbReference>